<keyword evidence="1" id="KW-0175">Coiled coil</keyword>
<evidence type="ECO:0000313" key="5">
    <source>
        <dbReference type="Proteomes" id="UP001324115"/>
    </source>
</evidence>
<dbReference type="EMBL" id="JAXUIC010000001">
    <property type="protein sequence ID" value="KAK4606988.1"/>
    <property type="molecule type" value="Genomic_DNA"/>
</dbReference>
<proteinExistence type="predicted"/>
<keyword evidence="5" id="KW-1185">Reference proteome</keyword>
<feature type="domain" description="Transposase (putative) gypsy type" evidence="3">
    <location>
        <begin position="81"/>
        <end position="122"/>
    </location>
</feature>
<feature type="region of interest" description="Disordered" evidence="2">
    <location>
        <begin position="1"/>
        <end position="25"/>
    </location>
</feature>
<evidence type="ECO:0000259" key="3">
    <source>
        <dbReference type="Pfam" id="PF04195"/>
    </source>
</evidence>
<comment type="caution">
    <text evidence="4">The sequence shown here is derived from an EMBL/GenBank/DDBJ whole genome shotgun (WGS) entry which is preliminary data.</text>
</comment>
<evidence type="ECO:0000256" key="2">
    <source>
        <dbReference type="SAM" id="MobiDB-lite"/>
    </source>
</evidence>
<organism evidence="4 5">
    <name type="scientific">Quercus rubra</name>
    <name type="common">Northern red oak</name>
    <name type="synonym">Quercus borealis</name>
    <dbReference type="NCBI Taxonomy" id="3512"/>
    <lineage>
        <taxon>Eukaryota</taxon>
        <taxon>Viridiplantae</taxon>
        <taxon>Streptophyta</taxon>
        <taxon>Embryophyta</taxon>
        <taxon>Tracheophyta</taxon>
        <taxon>Spermatophyta</taxon>
        <taxon>Magnoliopsida</taxon>
        <taxon>eudicotyledons</taxon>
        <taxon>Gunneridae</taxon>
        <taxon>Pentapetalae</taxon>
        <taxon>rosids</taxon>
        <taxon>fabids</taxon>
        <taxon>Fagales</taxon>
        <taxon>Fagaceae</taxon>
        <taxon>Quercus</taxon>
    </lineage>
</organism>
<dbReference type="InterPro" id="IPR007321">
    <property type="entry name" value="Transposase_28"/>
</dbReference>
<feature type="region of interest" description="Disordered" evidence="2">
    <location>
        <begin position="528"/>
        <end position="572"/>
    </location>
</feature>
<name>A0AAN7G5X0_QUERU</name>
<protein>
    <recommendedName>
        <fullName evidence="3">Transposase (putative) gypsy type domain-containing protein</fullName>
    </recommendedName>
</protein>
<reference evidence="4 5" key="1">
    <citation type="journal article" date="2023" name="G3 (Bethesda)">
        <title>A haplotype-resolved chromosome-scale genome for Quercus rubra L. provides insights into the genetics of adaptive traits for red oak species.</title>
        <authorList>
            <person name="Kapoor B."/>
            <person name="Jenkins J."/>
            <person name="Schmutz J."/>
            <person name="Zhebentyayeva T."/>
            <person name="Kuelheim C."/>
            <person name="Coggeshall M."/>
            <person name="Heim C."/>
            <person name="Lasky J.R."/>
            <person name="Leites L."/>
            <person name="Islam-Faridi N."/>
            <person name="Romero-Severson J."/>
            <person name="DeLeo V.L."/>
            <person name="Lucas S.M."/>
            <person name="Lazic D."/>
            <person name="Gailing O."/>
            <person name="Carlson J."/>
            <person name="Staton M."/>
        </authorList>
    </citation>
    <scope>NUCLEOTIDE SEQUENCE [LARGE SCALE GENOMIC DNA]</scope>
    <source>
        <strain evidence="4">Pseudo-F2</strain>
    </source>
</reference>
<dbReference type="Proteomes" id="UP001324115">
    <property type="component" value="Unassembled WGS sequence"/>
</dbReference>
<feature type="region of interest" description="Disordered" evidence="2">
    <location>
        <begin position="326"/>
        <end position="360"/>
    </location>
</feature>
<sequence>MSEVKSSELETGLSSSDEPAEGDTAVSASHKVRAFYALNEECGLDDDTLSRFKDRFQFPDRVRVHLPSKGERACNFFPGEVCFYESSFSCGLRFPVHPFLMELLDYFGIAPGQLMPNSWKIVVSCMGIWLAAMDRDMLRIDELVYLYRLKASKEYGYYELVPWERSTRIVRGLPSSFRYWKSSFFFVLGDDFETPSGGVWGELPRLHRRWGTLTLVKRRPKLKSRYKERVQKAIEYARIVENWDDLVDPRTLAFYCLGPKPSTFVLRTLSIEGKKQMTTKFNKDMYAKMRAKKDEPLSNIWKKPMRITGRGSPAVPVTSVTPVVSGAETMRTASPSTSLEELPTPASKRPRLSSKDKEKVDSRTSTIWSDKRLVVDRAHGVITADDLKVFSGVPFNTVTSRHVHRLVQVLGESLHITTEYLTHEAKVASLTSKMEAMKAETSKLMQSLIESMGEANTLKEKVKALTDDLRAERQLTLKKDEQLLGVRESLKTIAASWYFKGFELLRRYLVKHPSDVDMTKLDLEEVDQEMAADEANHSATETDAPKTVPTNEAPDDALADNARTEENDAGDT</sequence>
<gene>
    <name evidence="4" type="ORF">RGQ29_000981</name>
</gene>
<evidence type="ECO:0000313" key="4">
    <source>
        <dbReference type="EMBL" id="KAK4606988.1"/>
    </source>
</evidence>
<accession>A0AAN7G5X0</accession>
<evidence type="ECO:0000256" key="1">
    <source>
        <dbReference type="SAM" id="Coils"/>
    </source>
</evidence>
<feature type="coiled-coil region" evidence="1">
    <location>
        <begin position="420"/>
        <end position="475"/>
    </location>
</feature>
<dbReference type="Pfam" id="PF04195">
    <property type="entry name" value="Transposase_28"/>
    <property type="match status" value="1"/>
</dbReference>
<dbReference type="AlphaFoldDB" id="A0AAN7G5X0"/>